<accession>A0A420B6M2</accession>
<keyword evidence="3" id="KW-1185">Reference proteome</keyword>
<dbReference type="GO" id="GO:0015485">
    <property type="term" value="F:cholesterol binding"/>
    <property type="evidence" value="ECO:0007669"/>
    <property type="project" value="InterPro"/>
</dbReference>
<keyword evidence="1" id="KW-0732">Signal</keyword>
<evidence type="ECO:0000313" key="3">
    <source>
        <dbReference type="Proteomes" id="UP000286246"/>
    </source>
</evidence>
<dbReference type="OrthoDB" id="662759at2"/>
<dbReference type="EMBL" id="RAPY01000002">
    <property type="protein sequence ID" value="RKE52298.1"/>
    <property type="molecule type" value="Genomic_DNA"/>
</dbReference>
<dbReference type="InterPro" id="IPR036359">
    <property type="entry name" value="Thiol_cytolysin_sf"/>
</dbReference>
<comment type="caution">
    <text evidence="2">The sequence shown here is derived from an EMBL/GenBank/DDBJ whole genome shotgun (WGS) entry which is preliminary data.</text>
</comment>
<protein>
    <submittedName>
        <fullName evidence="2">Uncharacterized protein</fullName>
    </submittedName>
</protein>
<dbReference type="RefSeq" id="WP_120259352.1">
    <property type="nucleotide sequence ID" value="NZ_RAPY01000002.1"/>
</dbReference>
<dbReference type="SUPFAM" id="SSF56978">
    <property type="entry name" value="Perfringolysin"/>
    <property type="match status" value="1"/>
</dbReference>
<feature type="chain" id="PRO_5019489517" evidence="1">
    <location>
        <begin position="20"/>
        <end position="395"/>
    </location>
</feature>
<sequence length="395" mass="45300">MKYLVFRIIVFIFSFTVLCQSCKKDKVTTPEPTSKETKKNGVSKAWRVDSLQQVLEKKGVVVRSLKINTDSTQVSFDISRVLKGAEEYGVYQPGVTNDMSTYPDHYIGKYLDGRSFLEDGKFITPGWTNGKSIAQDVQIVGGNGTVLQRGTLPELRNSDVKVWKSQVTNALGEARINENRGTTVVKIGKFAKYKDIKDQFLFNHSDIGAAFEPGYPKFDYKTDDEPIESRNGVFVFFRQDYYSMSIDSSKINWNVYKDVFHDSVYVKTDPVMMNSITYGRYGILAIDSWATTELMELLQKAMSDFTQLTDAEKKVLSRVDAARCFFFGLPEDWRYKAFVHKSPLEKIQLFAEIVKDNRYRFRPWGDAPTFYRLSTVRGNSPYNSRIKNEILAFDL</sequence>
<dbReference type="Proteomes" id="UP000286246">
    <property type="component" value="Unassembled WGS sequence"/>
</dbReference>
<reference evidence="2 3" key="1">
    <citation type="submission" date="2018-09" db="EMBL/GenBank/DDBJ databases">
        <title>Genomic Encyclopedia of Type Strains, Phase III (KMG-III): the genomes of soil and plant-associated and newly described type strains.</title>
        <authorList>
            <person name="Whitman W."/>
        </authorList>
    </citation>
    <scope>NUCLEOTIDE SEQUENCE [LARGE SCALE GENOMIC DNA]</scope>
    <source>
        <strain evidence="2 3">CECT 7938</strain>
    </source>
</reference>
<name>A0A420B6M2_SPHD1</name>
<feature type="signal peptide" evidence="1">
    <location>
        <begin position="1"/>
        <end position="19"/>
    </location>
</feature>
<evidence type="ECO:0000256" key="1">
    <source>
        <dbReference type="SAM" id="SignalP"/>
    </source>
</evidence>
<gene>
    <name evidence="2" type="ORF">DFQ12_2532</name>
</gene>
<organism evidence="2 3">
    <name type="scientific">Sphingobacterium detergens</name>
    <dbReference type="NCBI Taxonomy" id="1145106"/>
    <lineage>
        <taxon>Bacteria</taxon>
        <taxon>Pseudomonadati</taxon>
        <taxon>Bacteroidota</taxon>
        <taxon>Sphingobacteriia</taxon>
        <taxon>Sphingobacteriales</taxon>
        <taxon>Sphingobacteriaceae</taxon>
        <taxon>Sphingobacterium</taxon>
    </lineage>
</organism>
<evidence type="ECO:0000313" key="2">
    <source>
        <dbReference type="EMBL" id="RKE52298.1"/>
    </source>
</evidence>
<dbReference type="AlphaFoldDB" id="A0A420B6M2"/>
<proteinExistence type="predicted"/>